<dbReference type="Proteomes" id="UP000838763">
    <property type="component" value="Unassembled WGS sequence"/>
</dbReference>
<protein>
    <recommendedName>
        <fullName evidence="4">RanBP2-type domain-containing protein</fullName>
    </recommendedName>
</protein>
<gene>
    <name evidence="2" type="ORF">PPNO1_LOCUS2208</name>
</gene>
<evidence type="ECO:0008006" key="4">
    <source>
        <dbReference type="Google" id="ProtNLM"/>
    </source>
</evidence>
<organism evidence="2 3">
    <name type="scientific">Parascedosporium putredinis</name>
    <dbReference type="NCBI Taxonomy" id="1442378"/>
    <lineage>
        <taxon>Eukaryota</taxon>
        <taxon>Fungi</taxon>
        <taxon>Dikarya</taxon>
        <taxon>Ascomycota</taxon>
        <taxon>Pezizomycotina</taxon>
        <taxon>Sordariomycetes</taxon>
        <taxon>Hypocreomycetidae</taxon>
        <taxon>Microascales</taxon>
        <taxon>Microascaceae</taxon>
        <taxon>Parascedosporium</taxon>
    </lineage>
</organism>
<feature type="region of interest" description="Disordered" evidence="1">
    <location>
        <begin position="1"/>
        <end position="37"/>
    </location>
</feature>
<comment type="caution">
    <text evidence="2">The sequence shown here is derived from an EMBL/GenBank/DDBJ whole genome shotgun (WGS) entry which is preliminary data.</text>
</comment>
<evidence type="ECO:0000313" key="2">
    <source>
        <dbReference type="EMBL" id="CAI4212450.1"/>
    </source>
</evidence>
<dbReference type="AlphaFoldDB" id="A0A9P1GY39"/>
<evidence type="ECO:0000256" key="1">
    <source>
        <dbReference type="SAM" id="MobiDB-lite"/>
    </source>
</evidence>
<sequence>MSFPSKALVYQISQYGSPEPKPQPKPESPSGGKGNASQGSWLCGCGARNPVGTKTCGTCGKR</sequence>
<proteinExistence type="predicted"/>
<evidence type="ECO:0000313" key="3">
    <source>
        <dbReference type="Proteomes" id="UP000838763"/>
    </source>
</evidence>
<dbReference type="EMBL" id="CALLCH030000004">
    <property type="protein sequence ID" value="CAI4212450.1"/>
    <property type="molecule type" value="Genomic_DNA"/>
</dbReference>
<keyword evidence="3" id="KW-1185">Reference proteome</keyword>
<reference evidence="2" key="1">
    <citation type="submission" date="2022-11" db="EMBL/GenBank/DDBJ databases">
        <authorList>
            <person name="Scott C."/>
            <person name="Bruce N."/>
        </authorList>
    </citation>
    <scope>NUCLEOTIDE SEQUENCE</scope>
</reference>
<name>A0A9P1GY39_9PEZI</name>
<accession>A0A9P1GY39</accession>